<dbReference type="InterPro" id="IPR007534">
    <property type="entry name" value="LuxE"/>
</dbReference>
<protein>
    <submittedName>
        <fullName evidence="2">Acyl-protein synthetase LuxE</fullName>
    </submittedName>
</protein>
<dbReference type="OrthoDB" id="182577at2"/>
<dbReference type="HOGENOM" id="CLU_051326_1_0_0"/>
<dbReference type="eggNOG" id="COG1541">
    <property type="taxonomic scope" value="Bacteria"/>
</dbReference>
<keyword evidence="3" id="KW-1185">Reference proteome</keyword>
<gene>
    <name evidence="2" type="ORF">Apau_2020</name>
</gene>
<evidence type="ECO:0000259" key="1">
    <source>
        <dbReference type="Pfam" id="PF04443"/>
    </source>
</evidence>
<proteinExistence type="predicted"/>
<evidence type="ECO:0000313" key="3">
    <source>
        <dbReference type="Proteomes" id="UP000005096"/>
    </source>
</evidence>
<dbReference type="EMBL" id="CM001022">
    <property type="protein sequence ID" value="EFQ24432.1"/>
    <property type="molecule type" value="Genomic_DNA"/>
</dbReference>
<dbReference type="InterPro" id="IPR042099">
    <property type="entry name" value="ANL_N_sf"/>
</dbReference>
<organism evidence="2 3">
    <name type="scientific">Aminomonas paucivorans DSM 12260</name>
    <dbReference type="NCBI Taxonomy" id="584708"/>
    <lineage>
        <taxon>Bacteria</taxon>
        <taxon>Thermotogati</taxon>
        <taxon>Synergistota</taxon>
        <taxon>Synergistia</taxon>
        <taxon>Synergistales</taxon>
        <taxon>Synergistaceae</taxon>
        <taxon>Aminomonas</taxon>
    </lineage>
</organism>
<dbReference type="Gene3D" id="3.40.50.12780">
    <property type="entry name" value="N-terminal domain of ligase-like"/>
    <property type="match status" value="1"/>
</dbReference>
<dbReference type="GO" id="GO:0047474">
    <property type="term" value="F:long-chain fatty acid--protein ligase activity"/>
    <property type="evidence" value="ECO:0007669"/>
    <property type="project" value="InterPro"/>
</dbReference>
<dbReference type="Pfam" id="PF04443">
    <property type="entry name" value="LuxE"/>
    <property type="match status" value="1"/>
</dbReference>
<dbReference type="AlphaFoldDB" id="E3CXI8"/>
<dbReference type="STRING" id="584708.Apau_2020"/>
<dbReference type="Proteomes" id="UP000005096">
    <property type="component" value="Chromosome"/>
</dbReference>
<reference evidence="2 3" key="1">
    <citation type="journal article" date="2010" name="Stand. Genomic Sci.">
        <title>Non-contiguous finished genome sequence of Aminomonas paucivorans type strain (GLU-3).</title>
        <authorList>
            <person name="Pitluck S."/>
            <person name="Yasawong M."/>
            <person name="Held B."/>
            <person name="Lapidus A."/>
            <person name="Nolan M."/>
            <person name="Copeland A."/>
            <person name="Lucas S."/>
            <person name="Del Rio T.G."/>
            <person name="Tice H."/>
            <person name="Cheng J.F."/>
            <person name="Chertkov O."/>
            <person name="Goodwin L."/>
            <person name="Tapia R."/>
            <person name="Han C."/>
            <person name="Liolios K."/>
            <person name="Ivanova N."/>
            <person name="Mavromatis K."/>
            <person name="Ovchinnikova G."/>
            <person name="Pati A."/>
            <person name="Chen A."/>
            <person name="Palaniappan K."/>
            <person name="Land M."/>
            <person name="Hauser L."/>
            <person name="Chang Y.J."/>
            <person name="Jeffries C.D."/>
            <person name="Pukall R."/>
            <person name="Spring S."/>
            <person name="Rohde M."/>
            <person name="Sikorski J."/>
            <person name="Goker M."/>
            <person name="Woyke T."/>
            <person name="Bristow J."/>
            <person name="Eisen J.A."/>
            <person name="Markowitz V."/>
            <person name="Hugenholtz P."/>
            <person name="Kyrpides N.C."/>
            <person name="Klenk H.P."/>
        </authorList>
    </citation>
    <scope>NUCLEOTIDE SEQUENCE [LARGE SCALE GENOMIC DNA]</scope>
    <source>
        <strain evidence="2 3">DSM 12260</strain>
    </source>
</reference>
<accession>E3CXI8</accession>
<dbReference type="RefSeq" id="WP_006301670.1">
    <property type="nucleotide sequence ID" value="NZ_CM001022.1"/>
</dbReference>
<dbReference type="GO" id="GO:0008218">
    <property type="term" value="P:bioluminescence"/>
    <property type="evidence" value="ECO:0007669"/>
    <property type="project" value="InterPro"/>
</dbReference>
<feature type="domain" description="Acyl-protein synthetase LuxE" evidence="1">
    <location>
        <begin position="51"/>
        <end position="373"/>
    </location>
</feature>
<dbReference type="PaxDb" id="584708-Apau_2020"/>
<evidence type="ECO:0000313" key="2">
    <source>
        <dbReference type="EMBL" id="EFQ24432.1"/>
    </source>
</evidence>
<name>E3CXI8_9BACT</name>
<sequence length="383" mass="41889">MPQSQLPHLPQVDALVAHPAVFEDSPEAERLFAEAMAECDAFHRPRQPYLDHLAQRFRFHPPLSPEPGDWRRLPPLFAGVMKLHRFLSIPEEEVALTLTSSGTGGQKTQLCLDRDSLARVEGMGRAVFRALGFCDPEPAHYLMFGYDPSEASDVGTSWSAAQKMACAPAKSVRWLIRRDPSGAFDFDPEEAARYLLERKDDAPLRLVGFPAFMHRAFLEAARLSPGVKVHPRSFLLAGGGWKSHGGTPMTAAAFAAFAEETVGLPAERVRDTFGMAEHGVPYGACRFGHHHVPVFGRMLVRDPLTLEILPHGQEGLLELLTPYNGAQPNQAVLSSDLAVLGRDCPCGLPGDYLASVRRGGVHQHKGCAVAAQEILNRRGGTAR</sequence>